<dbReference type="InterPro" id="IPR047021">
    <property type="entry name" value="REXO1/3/4-like"/>
</dbReference>
<feature type="compositionally biased region" description="Basic and acidic residues" evidence="6">
    <location>
        <begin position="306"/>
        <end position="316"/>
    </location>
</feature>
<feature type="domain" description="Exonuclease" evidence="7">
    <location>
        <begin position="173"/>
        <end position="402"/>
    </location>
</feature>
<evidence type="ECO:0000256" key="6">
    <source>
        <dbReference type="SAM" id="MobiDB-lite"/>
    </source>
</evidence>
<evidence type="ECO:0000313" key="9">
    <source>
        <dbReference type="Proteomes" id="UP000732380"/>
    </source>
</evidence>
<dbReference type="GO" id="GO:0004527">
    <property type="term" value="F:exonuclease activity"/>
    <property type="evidence" value="ECO:0007669"/>
    <property type="project" value="UniProtKB-KW"/>
</dbReference>
<dbReference type="GO" id="GO:0003676">
    <property type="term" value="F:nucleic acid binding"/>
    <property type="evidence" value="ECO:0007669"/>
    <property type="project" value="InterPro"/>
</dbReference>
<organism evidence="8 9">
    <name type="scientific">Claviceps humidiphila</name>
    <dbReference type="NCBI Taxonomy" id="1294629"/>
    <lineage>
        <taxon>Eukaryota</taxon>
        <taxon>Fungi</taxon>
        <taxon>Dikarya</taxon>
        <taxon>Ascomycota</taxon>
        <taxon>Pezizomycotina</taxon>
        <taxon>Sordariomycetes</taxon>
        <taxon>Hypocreomycetidae</taxon>
        <taxon>Hypocreales</taxon>
        <taxon>Clavicipitaceae</taxon>
        <taxon>Claviceps</taxon>
    </lineage>
</organism>
<dbReference type="SMART" id="SM00479">
    <property type="entry name" value="EXOIII"/>
    <property type="match status" value="1"/>
</dbReference>
<keyword evidence="2" id="KW-0540">Nuclease</keyword>
<evidence type="ECO:0000313" key="8">
    <source>
        <dbReference type="EMBL" id="KAG6105635.1"/>
    </source>
</evidence>
<keyword evidence="9" id="KW-1185">Reference proteome</keyword>
<evidence type="ECO:0000256" key="4">
    <source>
        <dbReference type="ARBA" id="ARBA00022839"/>
    </source>
</evidence>
<dbReference type="CDD" id="cd06137">
    <property type="entry name" value="DEDDh_RNase"/>
    <property type="match status" value="1"/>
</dbReference>
<comment type="caution">
    <text evidence="8">The sequence shown here is derived from an EMBL/GenBank/DDBJ whole genome shotgun (WGS) entry which is preliminary data.</text>
</comment>
<evidence type="ECO:0000259" key="7">
    <source>
        <dbReference type="SMART" id="SM00479"/>
    </source>
</evidence>
<feature type="region of interest" description="Disordered" evidence="6">
    <location>
        <begin position="57"/>
        <end position="89"/>
    </location>
</feature>
<dbReference type="InterPro" id="IPR013520">
    <property type="entry name" value="Ribonucl_H"/>
</dbReference>
<dbReference type="PANTHER" id="PTHR12801:SF45">
    <property type="entry name" value="RNA EXONUCLEASE 4"/>
    <property type="match status" value="1"/>
</dbReference>
<keyword evidence="1" id="KW-0698">rRNA processing</keyword>
<dbReference type="GO" id="GO:0000027">
    <property type="term" value="P:ribosomal large subunit assembly"/>
    <property type="evidence" value="ECO:0007669"/>
    <property type="project" value="TreeGrafter"/>
</dbReference>
<dbReference type="SUPFAM" id="SSF53098">
    <property type="entry name" value="Ribonuclease H-like"/>
    <property type="match status" value="1"/>
</dbReference>
<dbReference type="PANTHER" id="PTHR12801">
    <property type="entry name" value="RNA EXONUCLEASE REXO1 / RECO3 FAMILY MEMBER-RELATED"/>
    <property type="match status" value="1"/>
</dbReference>
<evidence type="ECO:0000256" key="3">
    <source>
        <dbReference type="ARBA" id="ARBA00022801"/>
    </source>
</evidence>
<evidence type="ECO:0000256" key="5">
    <source>
        <dbReference type="ARBA" id="ARBA00025599"/>
    </source>
</evidence>
<protein>
    <recommendedName>
        <fullName evidence="7">Exonuclease domain-containing protein</fullName>
    </recommendedName>
</protein>
<dbReference type="EMBL" id="SRQM01000807">
    <property type="protein sequence ID" value="KAG6105635.1"/>
    <property type="molecule type" value="Genomic_DNA"/>
</dbReference>
<dbReference type="GO" id="GO:0005634">
    <property type="term" value="C:nucleus"/>
    <property type="evidence" value="ECO:0007669"/>
    <property type="project" value="TreeGrafter"/>
</dbReference>
<accession>A0A9P7PUM8</accession>
<feature type="compositionally biased region" description="Basic residues" evidence="6">
    <location>
        <begin position="57"/>
        <end position="66"/>
    </location>
</feature>
<reference evidence="8 9" key="1">
    <citation type="journal article" date="2020" name="bioRxiv">
        <title>Whole genome comparisons of ergot fungi reveals the divergence and evolution of species within the genus Claviceps are the result of varying mechanisms driving genome evolution and host range expansion.</title>
        <authorList>
            <person name="Wyka S.A."/>
            <person name="Mondo S.J."/>
            <person name="Liu M."/>
            <person name="Dettman J."/>
            <person name="Nalam V."/>
            <person name="Broders K.D."/>
        </authorList>
    </citation>
    <scope>NUCLEOTIDE SEQUENCE [LARGE SCALE GENOMIC DNA]</scope>
    <source>
        <strain evidence="8 9">LM576</strain>
    </source>
</reference>
<dbReference type="InterPro" id="IPR036397">
    <property type="entry name" value="RNaseH_sf"/>
</dbReference>
<keyword evidence="3" id="KW-0378">Hydrolase</keyword>
<dbReference type="Gene3D" id="3.30.420.10">
    <property type="entry name" value="Ribonuclease H-like superfamily/Ribonuclease H"/>
    <property type="match status" value="1"/>
</dbReference>
<name>A0A9P7PUM8_9HYPO</name>
<proteinExistence type="predicted"/>
<feature type="compositionally biased region" description="Gly residues" evidence="6">
    <location>
        <begin position="318"/>
        <end position="327"/>
    </location>
</feature>
<evidence type="ECO:0000256" key="2">
    <source>
        <dbReference type="ARBA" id="ARBA00022722"/>
    </source>
</evidence>
<dbReference type="GO" id="GO:0006364">
    <property type="term" value="P:rRNA processing"/>
    <property type="evidence" value="ECO:0007669"/>
    <property type="project" value="UniProtKB-KW"/>
</dbReference>
<evidence type="ECO:0000256" key="1">
    <source>
        <dbReference type="ARBA" id="ARBA00022552"/>
    </source>
</evidence>
<keyword evidence="4" id="KW-0269">Exonuclease</keyword>
<dbReference type="InterPro" id="IPR012337">
    <property type="entry name" value="RNaseH-like_sf"/>
</dbReference>
<feature type="compositionally biased region" description="Acidic residues" evidence="6">
    <location>
        <begin position="328"/>
        <end position="338"/>
    </location>
</feature>
<sequence length="406" mass="45000">MSSIFSYGPEQPAAEAVLELQKASHSLHELQKAGYITSQLPATELERKKRCDRCSKALKRERRSRPRTKEKLPLAPVSGGTPYDTTAPEEVGGDAVHGEGEAQIEQRKEKVMICKFHPGRVFNRAWTCCNKSPISPPCLERDHHVPHQYKPGELEKHWNFHKTPHAPLPSHVAAVVIDCEMGTASSGETELIRISMVEYFTGAVLIDKLVYPSVPMAHYNTRFSGVTRPAMEAARRKNDCFLGRDAARKAVHDFVGPKTVVIGHGANGDLMCLRWVHRVIVDTLLVESQRRQLELFAAEALKHWPSVDKPQERADAGESGGDGGGDGGGDDDGEDEGDGEGKDNGKDKKSRAVRKESGLSLKALTLKRLNRVIQIPGRGHDSLEDAQATRDLLHWYMTNPFDTLVW</sequence>
<dbReference type="AlphaFoldDB" id="A0A9P7PUM8"/>
<dbReference type="Proteomes" id="UP000732380">
    <property type="component" value="Unassembled WGS sequence"/>
</dbReference>
<feature type="region of interest" description="Disordered" evidence="6">
    <location>
        <begin position="306"/>
        <end position="354"/>
    </location>
</feature>
<comment type="function">
    <text evidence="5">Exoribonuclease involved in ribosome biosynthesis. Involved in the processing of ITS1, the internal transcribed spacer localized between the 18S and 5.8S rRNAs.</text>
</comment>
<gene>
    <name evidence="8" type="ORF">E4U13_007794</name>
</gene>